<proteinExistence type="predicted"/>
<accession>A0AC35FVC8</accession>
<evidence type="ECO:0000313" key="2">
    <source>
        <dbReference type="WBParaSite" id="PS1159_v2.g21293.t1"/>
    </source>
</evidence>
<dbReference type="WBParaSite" id="PS1159_v2.g21293.t1">
    <property type="protein sequence ID" value="PS1159_v2.g21293.t1"/>
    <property type="gene ID" value="PS1159_v2.g21293"/>
</dbReference>
<sequence>MFDSDDENAETFTGSTAAPEHIIPSSSFNANRPLPPLQPWQLTNQQPSSSTQRSQPRNTYASTRHVPWDQNGRIYIPEADEDPFYRFPDAIKLNGFIITNEIPRTRHQDYSFMVFCQEDQAIYGIPRRLTTPPYGIKLNEEQRWRKKRDLEFGRKIDFIPGRFRGILAVEEYAKGPADSIIAENVEGKNCFEVQCVLASDLMRFYCLEFGESILPRPLAYHIENLAYDCKVTFNEELAIQRKPYFEIFKVVKASAEQSIICATPWVRNLPTPMLSDNDIEELKNPDNYKANVTGIRYANDRVLHLRAENNVKIIFCTDFENLPPIGSIFQFDYVFHPVKKLAVVAAVLRITDHMDTTAMENGRDDESDFKFQMSLNIAEEKNGFFHDEILGIITDTKGCLRFSPYCKVQRPTDYINVRIKACLRQPALFDIVEICEDSYEIIQACEPPFVQTVAIMINKKSGKVFSGEYPGLDLRVDESACQKFNIGEYIKGRFCLNNPNDFADNRYYCSDATRMKTEPLKTLPITDDYALVVSKIKKIIYTAPVSNKQIKKNPQKEDIEHFSEYNFFLQNYFESNDLGVIAGSKGRVSGAVEDIAYAILETCQDGEQCAFNYVSKFDAQHPLDLDQNEKLKEHVMRVIEGSQSGHHHHHHRSRQSSVSTASLTSHEESLSSSSIIIPPYNNGNEISSRATTPMAGDGRYSEMSTQSMNSSYLQSSGRIHSQEAVFEHDDRNSQNGDRYSFRDDDRYSQNGYQSERGGGDSRMSNNDRYERGDSRLSYASVQSSAYPLQPSSGYGRLDIQQQARRPPHRYDLPPVDASRLPPTAGRASVQPSSAIRVESRPDSSNSAPPLRNSTSHSSGTSSITGLYANGNIRNEPRSPSPIYLEPPRPPSSSLSWASRVNSASCNNRRNEAPPQSLPPRLSSIQAPSVASSIHSQNGHGSQVLSTQREPFPQSGEPRHRNMVLYERSEYISTRLASILDQMDSYLTNPVPPIRESIKMERSAETMRKMPEFEALVDRFLK</sequence>
<protein>
    <submittedName>
        <fullName evidence="2">Uncharacterized protein</fullName>
    </submittedName>
</protein>
<dbReference type="Proteomes" id="UP000887580">
    <property type="component" value="Unplaced"/>
</dbReference>
<reference evidence="2" key="1">
    <citation type="submission" date="2022-11" db="UniProtKB">
        <authorList>
            <consortium name="WormBaseParasite"/>
        </authorList>
    </citation>
    <scope>IDENTIFICATION</scope>
</reference>
<evidence type="ECO:0000313" key="1">
    <source>
        <dbReference type="Proteomes" id="UP000887580"/>
    </source>
</evidence>
<name>A0AC35FVC8_9BILA</name>
<organism evidence="1 2">
    <name type="scientific">Panagrolaimus sp. PS1159</name>
    <dbReference type="NCBI Taxonomy" id="55785"/>
    <lineage>
        <taxon>Eukaryota</taxon>
        <taxon>Metazoa</taxon>
        <taxon>Ecdysozoa</taxon>
        <taxon>Nematoda</taxon>
        <taxon>Chromadorea</taxon>
        <taxon>Rhabditida</taxon>
        <taxon>Tylenchina</taxon>
        <taxon>Panagrolaimomorpha</taxon>
        <taxon>Panagrolaimoidea</taxon>
        <taxon>Panagrolaimidae</taxon>
        <taxon>Panagrolaimus</taxon>
    </lineage>
</organism>